<dbReference type="InterPro" id="IPR011059">
    <property type="entry name" value="Metal-dep_hydrolase_composite"/>
</dbReference>
<dbReference type="EMBL" id="AJWY01006489">
    <property type="protein sequence ID" value="EKC66718.1"/>
    <property type="molecule type" value="Genomic_DNA"/>
</dbReference>
<dbReference type="GO" id="GO:0004038">
    <property type="term" value="F:allantoinase activity"/>
    <property type="evidence" value="ECO:0007669"/>
    <property type="project" value="TreeGrafter"/>
</dbReference>
<reference evidence="5" key="1">
    <citation type="journal article" date="2013" name="Environ. Microbiol.">
        <title>Microbiota from the distal guts of lean and obese adolescents exhibit partial functional redundancy besides clear differences in community structure.</title>
        <authorList>
            <person name="Ferrer M."/>
            <person name="Ruiz A."/>
            <person name="Lanza F."/>
            <person name="Haange S.B."/>
            <person name="Oberbach A."/>
            <person name="Till H."/>
            <person name="Bargiela R."/>
            <person name="Campoy C."/>
            <person name="Segura M.T."/>
            <person name="Richter M."/>
            <person name="von Bergen M."/>
            <person name="Seifert J."/>
            <person name="Suarez A."/>
        </authorList>
    </citation>
    <scope>NUCLEOTIDE SEQUENCE</scope>
</reference>
<feature type="domain" description="Amidohydrolase-related" evidence="4">
    <location>
        <begin position="7"/>
        <end position="144"/>
    </location>
</feature>
<dbReference type="Pfam" id="PF01979">
    <property type="entry name" value="Amidohydro_1"/>
    <property type="match status" value="1"/>
</dbReference>
<evidence type="ECO:0000259" key="4">
    <source>
        <dbReference type="Pfam" id="PF01979"/>
    </source>
</evidence>
<evidence type="ECO:0000256" key="3">
    <source>
        <dbReference type="ARBA" id="ARBA00022801"/>
    </source>
</evidence>
<dbReference type="PANTHER" id="PTHR43668:SF2">
    <property type="entry name" value="ALLANTOINASE"/>
    <property type="match status" value="1"/>
</dbReference>
<evidence type="ECO:0000256" key="2">
    <source>
        <dbReference type="ARBA" id="ARBA00022723"/>
    </source>
</evidence>
<dbReference type="GO" id="GO:0006145">
    <property type="term" value="P:purine nucleobase catabolic process"/>
    <property type="evidence" value="ECO:0007669"/>
    <property type="project" value="TreeGrafter"/>
</dbReference>
<dbReference type="PROSITE" id="PS00483">
    <property type="entry name" value="DIHYDROOROTASE_2"/>
    <property type="match status" value="1"/>
</dbReference>
<keyword evidence="2" id="KW-0479">Metal-binding</keyword>
<comment type="caution">
    <text evidence="5">The sequence shown here is derived from an EMBL/GenBank/DDBJ whole genome shotgun (WGS) entry which is preliminary data.</text>
</comment>
<name>K1TAN8_9ZZZZ</name>
<dbReference type="AlphaFoldDB" id="K1TAN8"/>
<dbReference type="InterPro" id="IPR002195">
    <property type="entry name" value="Dihydroorotase_CS"/>
</dbReference>
<comment type="cofactor">
    <cofactor evidence="1">
        <name>Zn(2+)</name>
        <dbReference type="ChEBI" id="CHEBI:29105"/>
    </cofactor>
</comment>
<dbReference type="GO" id="GO:0005737">
    <property type="term" value="C:cytoplasm"/>
    <property type="evidence" value="ECO:0007669"/>
    <property type="project" value="TreeGrafter"/>
</dbReference>
<dbReference type="InterPro" id="IPR050138">
    <property type="entry name" value="DHOase/Allantoinase_Hydrolase"/>
</dbReference>
<proteinExistence type="predicted"/>
<dbReference type="Gene3D" id="3.20.20.140">
    <property type="entry name" value="Metal-dependent hydrolases"/>
    <property type="match status" value="1"/>
</dbReference>
<dbReference type="InterPro" id="IPR006680">
    <property type="entry name" value="Amidohydro-rel"/>
</dbReference>
<dbReference type="SUPFAM" id="SSF51338">
    <property type="entry name" value="Composite domain of metallo-dependent hydrolases"/>
    <property type="match status" value="1"/>
</dbReference>
<evidence type="ECO:0000256" key="1">
    <source>
        <dbReference type="ARBA" id="ARBA00001947"/>
    </source>
</evidence>
<keyword evidence="3" id="KW-0378">Hydrolase</keyword>
<accession>K1TAN8</accession>
<dbReference type="GO" id="GO:0046872">
    <property type="term" value="F:metal ion binding"/>
    <property type="evidence" value="ECO:0007669"/>
    <property type="project" value="UniProtKB-KW"/>
</dbReference>
<dbReference type="PANTHER" id="PTHR43668">
    <property type="entry name" value="ALLANTOINASE"/>
    <property type="match status" value="1"/>
</dbReference>
<organism evidence="5">
    <name type="scientific">human gut metagenome</name>
    <dbReference type="NCBI Taxonomy" id="408170"/>
    <lineage>
        <taxon>unclassified sequences</taxon>
        <taxon>metagenomes</taxon>
        <taxon>organismal metagenomes</taxon>
    </lineage>
</organism>
<sequence>MNPPLREEDDVMAITAAVADGTIDCIVTDHAPHSAEEKADFEKAPNGVVGMETSLAATLTGLYHTGTISLMHIVRLMCVNPRKILGIEGGSLGIDDIADIAIFDADESWTVDPEKLHSKSKNTCFKGMTLKGRVKYTLVNGKIVYEDK</sequence>
<dbReference type="SUPFAM" id="SSF51556">
    <property type="entry name" value="Metallo-dependent hydrolases"/>
    <property type="match status" value="1"/>
</dbReference>
<gene>
    <name evidence="5" type="ORF">LEA_09676</name>
</gene>
<dbReference type="InterPro" id="IPR032466">
    <property type="entry name" value="Metal_Hydrolase"/>
</dbReference>
<protein>
    <submittedName>
        <fullName evidence="5">Dihydroorotase, multifunctional complex type</fullName>
    </submittedName>
</protein>
<evidence type="ECO:0000313" key="5">
    <source>
        <dbReference type="EMBL" id="EKC66718.1"/>
    </source>
</evidence>